<dbReference type="Proteomes" id="UP001054945">
    <property type="component" value="Unassembled WGS sequence"/>
</dbReference>
<reference evidence="1 2" key="1">
    <citation type="submission" date="2021-06" db="EMBL/GenBank/DDBJ databases">
        <title>Caerostris extrusa draft genome.</title>
        <authorList>
            <person name="Kono N."/>
            <person name="Arakawa K."/>
        </authorList>
    </citation>
    <scope>NUCLEOTIDE SEQUENCE [LARGE SCALE GENOMIC DNA]</scope>
</reference>
<evidence type="ECO:0000313" key="2">
    <source>
        <dbReference type="Proteomes" id="UP001054945"/>
    </source>
</evidence>
<evidence type="ECO:0000313" key="1">
    <source>
        <dbReference type="EMBL" id="GIX88323.1"/>
    </source>
</evidence>
<accession>A0AAV4NX31</accession>
<dbReference type="EMBL" id="BPLR01021310">
    <property type="protein sequence ID" value="GIX88323.1"/>
    <property type="molecule type" value="Genomic_DNA"/>
</dbReference>
<name>A0AAV4NX31_CAEEX</name>
<keyword evidence="2" id="KW-1185">Reference proteome</keyword>
<sequence length="152" mass="17287">MVLEVALMSGFAECPNDFCPVHAFLAQEVEKRVGFNEPCQYRWPCQKPKTSYGGTSSFVCDIEYQSSVRMFKGDCPKSKDENWPALATFVGQRLELEVNGQNLLSDIVIRVLLECLLWLVKGSGALSVHKQFKMRRKLPKLFMRNTTEGFVT</sequence>
<dbReference type="AlphaFoldDB" id="A0AAV4NX31"/>
<gene>
    <name evidence="1" type="ORF">CEXT_647701</name>
</gene>
<organism evidence="1 2">
    <name type="scientific">Caerostris extrusa</name>
    <name type="common">Bark spider</name>
    <name type="synonym">Caerostris bankana</name>
    <dbReference type="NCBI Taxonomy" id="172846"/>
    <lineage>
        <taxon>Eukaryota</taxon>
        <taxon>Metazoa</taxon>
        <taxon>Ecdysozoa</taxon>
        <taxon>Arthropoda</taxon>
        <taxon>Chelicerata</taxon>
        <taxon>Arachnida</taxon>
        <taxon>Araneae</taxon>
        <taxon>Araneomorphae</taxon>
        <taxon>Entelegynae</taxon>
        <taxon>Araneoidea</taxon>
        <taxon>Araneidae</taxon>
        <taxon>Caerostris</taxon>
    </lineage>
</organism>
<proteinExistence type="predicted"/>
<protein>
    <submittedName>
        <fullName evidence="1">Uncharacterized protein</fullName>
    </submittedName>
</protein>
<comment type="caution">
    <text evidence="1">The sequence shown here is derived from an EMBL/GenBank/DDBJ whole genome shotgun (WGS) entry which is preliminary data.</text>
</comment>